<dbReference type="Pfam" id="PF06580">
    <property type="entry name" value="His_kinase"/>
    <property type="match status" value="1"/>
</dbReference>
<reference evidence="15" key="1">
    <citation type="journal article" date="2016" name="Genome Announc.">
        <title>Draft genomes of two strains of Paenibacillus glucanolyticus with capability to degrade lignocellulose.</title>
        <authorList>
            <person name="Mathews S.L."/>
            <person name="Pawlak J."/>
            <person name="Grunden A.M."/>
        </authorList>
    </citation>
    <scope>NUCLEOTIDE SEQUENCE [LARGE SCALE GENOMIC DNA]</scope>
    <source>
        <strain evidence="15">SLM1</strain>
    </source>
</reference>
<feature type="transmembrane region" description="Helical" evidence="12">
    <location>
        <begin position="402"/>
        <end position="420"/>
    </location>
</feature>
<evidence type="ECO:0000256" key="10">
    <source>
        <dbReference type="ARBA" id="ARBA00074306"/>
    </source>
</evidence>
<evidence type="ECO:0000256" key="2">
    <source>
        <dbReference type="ARBA" id="ARBA00006402"/>
    </source>
</evidence>
<gene>
    <name evidence="15" type="ORF">AWU65_31260</name>
</gene>
<dbReference type="Proteomes" id="UP000076796">
    <property type="component" value="Unassembled WGS sequence"/>
</dbReference>
<sequence>MSTHSNTESKPISGRRLLGITLLFIVILLFIRFVWFKFIMVPEQVSFQQGVLDLRGWQADDRNMVALNGEWIFYPNQWRGPERLHHQGAQTASDSCCLQVPGPWKSLNENGSEIGYGTYRLKVLVPKQSAIYGIWITDIRTAYRLYVNGDLVHELGHPSDTPDTHVARNVPHVAIFPPGIGNELDITLEVSNYQYPDSGGIRLPIKFGTAEAVMKGKAFSENMQLLVCIVLLLHVLYVFILYLIGYRSKGLYYFAGLILVTLLATLVDDDKLLLAWLPVINFEWTVKLRVISYVAISLCLILCTKHLLQPRIKEVFYRVYVILAVSYAVVYLILPFHLMVYLTKFLSVVLIGAVLFLPSMARKAVNERTEAAIFILLSAVAVSCNIMLSGILRFWYFKELPYYPVDLIIAFLGFASFWFIRFTRNAVVLKEQAERLKRADKMKDEFLANTSHELRNPLHGMINIAQTLLDRDKKQEAPAKEDQRQLELITGIGRRMSLLLDDLLDVSLLKDNRMRLNIQPVHLQGAAQGVLDMLRPMAEGRPIELVCKIADDFPKVRADESRLVQILFNLIHNALKYTEHGRIELAADADQATARVHVRDTGIGMEKETLGRIFHPYEQGDSRLTAARGGLGLGLSICKQLVELHGGNLSVSSVPGQGTSFTFTLKLNEITAQEKLQTQELIAAAASSSTSLQETGAAFDKMDVSDKERTEAVEVKPYSDQDVFRLLVVDDDPVNLKVIRGLLSGEGYWITVVTQAEEALRLLEQAEWDLIISDVMMPQMSGYELSRRIRQRYMLAELPILLLTARSQPEDIHMGFMSGANDYLIKPVDHLELKTRVRALLELKRSIQERLHMEAAWLQAQIQPHFLHNTLNSIASLGELDPSRMIMLIEEFSHYLRTSYDVSNLQRLIPLEQELGLVRSYLYIEGERYGNRLRVHWNIADEIPVQELELPPLAMQTIVENAVVHGILVRAEGGTVSISIASEAEIVKIIIADDGVGMDEKHLSRMLEHDQRNHKHLKGVGMINTDRRLKQIYGQGLEINSSRGNGTVVSFVIRRLT</sequence>
<dbReference type="FunFam" id="3.30.565.10:FF:000010">
    <property type="entry name" value="Sensor histidine kinase RcsC"/>
    <property type="match status" value="1"/>
</dbReference>
<name>A0A163FRN4_9BACL</name>
<dbReference type="GO" id="GO:0009927">
    <property type="term" value="F:histidine phosphotransfer kinase activity"/>
    <property type="evidence" value="ECO:0007669"/>
    <property type="project" value="TreeGrafter"/>
</dbReference>
<dbReference type="EMBL" id="LWMH01000002">
    <property type="protein sequence ID" value="KZS44532.1"/>
    <property type="molecule type" value="Genomic_DNA"/>
</dbReference>
<evidence type="ECO:0000256" key="5">
    <source>
        <dbReference type="ARBA" id="ARBA00022679"/>
    </source>
</evidence>
<evidence type="ECO:0000256" key="11">
    <source>
        <dbReference type="PROSITE-ProRule" id="PRU00169"/>
    </source>
</evidence>
<keyword evidence="12" id="KW-1133">Transmembrane helix</keyword>
<dbReference type="PANTHER" id="PTHR43047">
    <property type="entry name" value="TWO-COMPONENT HISTIDINE PROTEIN KINASE"/>
    <property type="match status" value="1"/>
</dbReference>
<dbReference type="SUPFAM" id="SSF47384">
    <property type="entry name" value="Homodimeric domain of signal transducing histidine kinase"/>
    <property type="match status" value="1"/>
</dbReference>
<keyword evidence="12" id="KW-0812">Transmembrane</keyword>
<dbReference type="GeneID" id="97553777"/>
<keyword evidence="7 15" id="KW-0418">Kinase</keyword>
<dbReference type="EC" id="2.7.13.3" evidence="3"/>
<dbReference type="InterPro" id="IPR003661">
    <property type="entry name" value="HisK_dim/P_dom"/>
</dbReference>
<evidence type="ECO:0000256" key="7">
    <source>
        <dbReference type="ARBA" id="ARBA00022777"/>
    </source>
</evidence>
<feature type="transmembrane region" description="Helical" evidence="12">
    <location>
        <begin position="223"/>
        <end position="244"/>
    </location>
</feature>
<evidence type="ECO:0000256" key="12">
    <source>
        <dbReference type="SAM" id="Phobius"/>
    </source>
</evidence>
<dbReference type="InterPro" id="IPR001789">
    <property type="entry name" value="Sig_transdc_resp-reg_receiver"/>
</dbReference>
<protein>
    <recommendedName>
        <fullName evidence="10">Circadian input-output histidine kinase CikA</fullName>
        <ecNumber evidence="3">2.7.13.3</ecNumber>
    </recommendedName>
</protein>
<dbReference type="RefSeq" id="WP_197477174.1">
    <property type="nucleotide sequence ID" value="NZ_CP147845.1"/>
</dbReference>
<dbReference type="InterPro" id="IPR010559">
    <property type="entry name" value="Sig_transdc_His_kin_internal"/>
</dbReference>
<proteinExistence type="inferred from homology"/>
<dbReference type="InterPro" id="IPR036890">
    <property type="entry name" value="HATPase_C_sf"/>
</dbReference>
<keyword evidence="16" id="KW-1185">Reference proteome</keyword>
<evidence type="ECO:0000256" key="3">
    <source>
        <dbReference type="ARBA" id="ARBA00012438"/>
    </source>
</evidence>
<dbReference type="AlphaFoldDB" id="A0A163FRN4"/>
<dbReference type="SUPFAM" id="SSF49785">
    <property type="entry name" value="Galactose-binding domain-like"/>
    <property type="match status" value="1"/>
</dbReference>
<keyword evidence="4 11" id="KW-0597">Phosphoprotein</keyword>
<dbReference type="Pfam" id="PF07695">
    <property type="entry name" value="7TMR-DISM_7TM"/>
    <property type="match status" value="1"/>
</dbReference>
<organism evidence="15 16">
    <name type="scientific">Paenibacillus glucanolyticus</name>
    <dbReference type="NCBI Taxonomy" id="59843"/>
    <lineage>
        <taxon>Bacteria</taxon>
        <taxon>Bacillati</taxon>
        <taxon>Bacillota</taxon>
        <taxon>Bacilli</taxon>
        <taxon>Bacillales</taxon>
        <taxon>Paenibacillaceae</taxon>
        <taxon>Paenibacillus</taxon>
    </lineage>
</organism>
<dbReference type="SMART" id="SM00388">
    <property type="entry name" value="HisKA"/>
    <property type="match status" value="1"/>
</dbReference>
<evidence type="ECO:0000259" key="13">
    <source>
        <dbReference type="PROSITE" id="PS50109"/>
    </source>
</evidence>
<keyword evidence="5" id="KW-0808">Transferase</keyword>
<dbReference type="Pfam" id="PF00512">
    <property type="entry name" value="HisKA"/>
    <property type="match status" value="1"/>
</dbReference>
<dbReference type="Pfam" id="PF00072">
    <property type="entry name" value="Response_reg"/>
    <property type="match status" value="1"/>
</dbReference>
<dbReference type="InterPro" id="IPR008979">
    <property type="entry name" value="Galactose-bd-like_sf"/>
</dbReference>
<dbReference type="Gene3D" id="3.40.50.2300">
    <property type="match status" value="1"/>
</dbReference>
<dbReference type="PROSITE" id="PS50110">
    <property type="entry name" value="RESPONSE_REGULATORY"/>
    <property type="match status" value="1"/>
</dbReference>
<dbReference type="Gene3D" id="3.30.565.10">
    <property type="entry name" value="Histidine kinase-like ATPase, C-terminal domain"/>
    <property type="match status" value="2"/>
</dbReference>
<dbReference type="PROSITE" id="PS50109">
    <property type="entry name" value="HIS_KIN"/>
    <property type="match status" value="1"/>
</dbReference>
<dbReference type="Gene3D" id="1.10.287.130">
    <property type="match status" value="1"/>
</dbReference>
<evidence type="ECO:0000256" key="4">
    <source>
        <dbReference type="ARBA" id="ARBA00022553"/>
    </source>
</evidence>
<dbReference type="Gene3D" id="2.60.120.260">
    <property type="entry name" value="Galactose-binding domain-like"/>
    <property type="match status" value="1"/>
</dbReference>
<keyword evidence="8" id="KW-0067">ATP-binding</keyword>
<comment type="caution">
    <text evidence="15">The sequence shown here is derived from an EMBL/GenBank/DDBJ whole genome shotgun (WGS) entry which is preliminary data.</text>
</comment>
<dbReference type="GO" id="GO:0000155">
    <property type="term" value="F:phosphorelay sensor kinase activity"/>
    <property type="evidence" value="ECO:0007669"/>
    <property type="project" value="InterPro"/>
</dbReference>
<evidence type="ECO:0000256" key="6">
    <source>
        <dbReference type="ARBA" id="ARBA00022741"/>
    </source>
</evidence>
<keyword evidence="12" id="KW-0472">Membrane</keyword>
<dbReference type="InterPro" id="IPR005467">
    <property type="entry name" value="His_kinase_dom"/>
</dbReference>
<evidence type="ECO:0000256" key="8">
    <source>
        <dbReference type="ARBA" id="ARBA00022840"/>
    </source>
</evidence>
<dbReference type="SUPFAM" id="SSF55874">
    <property type="entry name" value="ATPase domain of HSP90 chaperone/DNA topoisomerase II/histidine kinase"/>
    <property type="match status" value="2"/>
</dbReference>
<feature type="modified residue" description="4-aspartylphosphate" evidence="11">
    <location>
        <position position="774"/>
    </location>
</feature>
<dbReference type="PANTHER" id="PTHR43047:SF72">
    <property type="entry name" value="OSMOSENSING HISTIDINE PROTEIN KINASE SLN1"/>
    <property type="match status" value="1"/>
</dbReference>
<dbReference type="PRINTS" id="PR00344">
    <property type="entry name" value="BCTRLSENSOR"/>
</dbReference>
<comment type="catalytic activity">
    <reaction evidence="1">
        <text>ATP + protein L-histidine = ADP + protein N-phospho-L-histidine.</text>
        <dbReference type="EC" id="2.7.13.3"/>
    </reaction>
</comment>
<dbReference type="InterPro" id="IPR036097">
    <property type="entry name" value="HisK_dim/P_sf"/>
</dbReference>
<feature type="transmembrane region" description="Helical" evidence="12">
    <location>
        <begin position="371"/>
        <end position="396"/>
    </location>
</feature>
<feature type="transmembrane region" description="Helical" evidence="12">
    <location>
        <begin position="251"/>
        <end position="267"/>
    </location>
</feature>
<dbReference type="InterPro" id="IPR003594">
    <property type="entry name" value="HATPase_dom"/>
</dbReference>
<feature type="transmembrane region" description="Helical" evidence="12">
    <location>
        <begin position="17"/>
        <end position="36"/>
    </location>
</feature>
<keyword evidence="6" id="KW-0547">Nucleotide-binding</keyword>
<feature type="transmembrane region" description="Helical" evidence="12">
    <location>
        <begin position="340"/>
        <end position="359"/>
    </location>
</feature>
<dbReference type="InterPro" id="IPR011006">
    <property type="entry name" value="CheY-like_superfamily"/>
</dbReference>
<dbReference type="SMART" id="SM00387">
    <property type="entry name" value="HATPase_c"/>
    <property type="match status" value="2"/>
</dbReference>
<dbReference type="CDD" id="cd17574">
    <property type="entry name" value="REC_OmpR"/>
    <property type="match status" value="1"/>
</dbReference>
<evidence type="ECO:0000256" key="9">
    <source>
        <dbReference type="ARBA" id="ARBA00023012"/>
    </source>
</evidence>
<comment type="similarity">
    <text evidence="2">In the N-terminal section; belongs to the phytochrome family.</text>
</comment>
<feature type="transmembrane region" description="Helical" evidence="12">
    <location>
        <begin position="290"/>
        <end position="308"/>
    </location>
</feature>
<dbReference type="STRING" id="59843.A3958_03525"/>
<evidence type="ECO:0000313" key="16">
    <source>
        <dbReference type="Proteomes" id="UP000076796"/>
    </source>
</evidence>
<feature type="domain" description="Histidine kinase" evidence="13">
    <location>
        <begin position="449"/>
        <end position="669"/>
    </location>
</feature>
<evidence type="ECO:0000313" key="15">
    <source>
        <dbReference type="EMBL" id="KZS44532.1"/>
    </source>
</evidence>
<feature type="transmembrane region" description="Helical" evidence="12">
    <location>
        <begin position="315"/>
        <end position="334"/>
    </location>
</feature>
<dbReference type="SUPFAM" id="SSF52172">
    <property type="entry name" value="CheY-like"/>
    <property type="match status" value="1"/>
</dbReference>
<dbReference type="InterPro" id="IPR011623">
    <property type="entry name" value="7TMR_DISM_rcpt_extracell_dom1"/>
</dbReference>
<keyword evidence="9" id="KW-0902">Two-component regulatory system</keyword>
<feature type="domain" description="Response regulatory" evidence="14">
    <location>
        <begin position="725"/>
        <end position="841"/>
    </location>
</feature>
<dbReference type="InterPro" id="IPR004358">
    <property type="entry name" value="Sig_transdc_His_kin-like_C"/>
</dbReference>
<dbReference type="CDD" id="cd16922">
    <property type="entry name" value="HATPase_EvgS-ArcB-TorS-like"/>
    <property type="match status" value="1"/>
</dbReference>
<dbReference type="GO" id="GO:0005886">
    <property type="term" value="C:plasma membrane"/>
    <property type="evidence" value="ECO:0007669"/>
    <property type="project" value="TreeGrafter"/>
</dbReference>
<evidence type="ECO:0000259" key="14">
    <source>
        <dbReference type="PROSITE" id="PS50110"/>
    </source>
</evidence>
<accession>A0A163FRN4</accession>
<evidence type="ECO:0000256" key="1">
    <source>
        <dbReference type="ARBA" id="ARBA00000085"/>
    </source>
</evidence>
<dbReference type="SMART" id="SM00448">
    <property type="entry name" value="REC"/>
    <property type="match status" value="1"/>
</dbReference>
<dbReference type="CDD" id="cd00082">
    <property type="entry name" value="HisKA"/>
    <property type="match status" value="1"/>
</dbReference>
<dbReference type="GO" id="GO:0005524">
    <property type="term" value="F:ATP binding"/>
    <property type="evidence" value="ECO:0007669"/>
    <property type="project" value="UniProtKB-KW"/>
</dbReference>
<dbReference type="Pfam" id="PF02518">
    <property type="entry name" value="HATPase_c"/>
    <property type="match status" value="2"/>
</dbReference>